<organism evidence="2 3">
    <name type="scientific">Chryseobacterium aquaticum subsp. greenlandense</name>
    <dbReference type="NCBI Taxonomy" id="345663"/>
    <lineage>
        <taxon>Bacteria</taxon>
        <taxon>Pseudomonadati</taxon>
        <taxon>Bacteroidota</taxon>
        <taxon>Flavobacteriia</taxon>
        <taxon>Flavobacteriales</taxon>
        <taxon>Weeksellaceae</taxon>
        <taxon>Chryseobacterium group</taxon>
        <taxon>Chryseobacterium</taxon>
    </lineage>
</organism>
<dbReference type="PANTHER" id="PTHR47837:SF1">
    <property type="entry name" value="GTP PYROPHOSPHOKINASE YJBM"/>
    <property type="match status" value="1"/>
</dbReference>
<dbReference type="InterPro" id="IPR007685">
    <property type="entry name" value="RelA_SpoT"/>
</dbReference>
<dbReference type="Gene3D" id="3.30.460.10">
    <property type="entry name" value="Beta Polymerase, domain 2"/>
    <property type="match status" value="1"/>
</dbReference>
<reference evidence="2 3" key="1">
    <citation type="submission" date="2015-10" db="EMBL/GenBank/DDBJ databases">
        <title>Genome sequence of Chryseobacterium greenlandense.</title>
        <authorList>
            <person name="Newman J."/>
            <person name="Fischer K."/>
            <person name="Miller J."/>
        </authorList>
    </citation>
    <scope>NUCLEOTIDE SEQUENCE [LARGE SCALE GENOMIC DNA]</scope>
    <source>
        <strain evidence="2 3">UMB34</strain>
    </source>
</reference>
<dbReference type="SMART" id="SM00954">
    <property type="entry name" value="RelA_SpoT"/>
    <property type="match status" value="1"/>
</dbReference>
<sequence length="348" mass="40173">MAYISVPTESKKKINKAGKLLSTDDFYSADYQNALELANNWRACHAYPINTFQATLRKKMKEVSNDGLVAQRLKRMPTIIDKLRRFPNMQLTTMQDIAGIRAILKKVPEVKKLVKSYTNNKSLPHELVEEYDYITNPRDIDGYRSYHLVYKYQNALNSNYDGLRIEMQFRTRLQHIWATAVETMGTFLGQALKSKQGDTEWLDFFAAVSSAFSFLEGTQQVPRFAHLNKEQTIELVAKMEKELGAIEKMKNFSIVINSIGRGKSYYYHLLVLNSLEHNIKVYTYDRDNFEKALVDYAKFENEAAKGSKLEPVLVSAGPMENLRKAYPNLFLDISEFERVLMRLIKTGK</sequence>
<dbReference type="InterPro" id="IPR043519">
    <property type="entry name" value="NT_sf"/>
</dbReference>
<dbReference type="GO" id="GO:0015969">
    <property type="term" value="P:guanosine tetraphosphate metabolic process"/>
    <property type="evidence" value="ECO:0007669"/>
    <property type="project" value="InterPro"/>
</dbReference>
<evidence type="ECO:0000313" key="3">
    <source>
        <dbReference type="Proteomes" id="UP000054388"/>
    </source>
</evidence>
<dbReference type="PANTHER" id="PTHR47837">
    <property type="entry name" value="GTP PYROPHOSPHOKINASE YJBM"/>
    <property type="match status" value="1"/>
</dbReference>
<dbReference type="RefSeq" id="WP_059136553.1">
    <property type="nucleotide sequence ID" value="NZ_LMAI01000004.1"/>
</dbReference>
<gene>
    <name evidence="2" type="ORF">AR686_08665</name>
</gene>
<proteinExistence type="predicted"/>
<protein>
    <recommendedName>
        <fullName evidence="1">RelA/SpoT domain-containing protein</fullName>
    </recommendedName>
</protein>
<evidence type="ECO:0000313" key="2">
    <source>
        <dbReference type="EMBL" id="KUJ56619.1"/>
    </source>
</evidence>
<dbReference type="SUPFAM" id="SSF81301">
    <property type="entry name" value="Nucleotidyltransferase"/>
    <property type="match status" value="1"/>
</dbReference>
<comment type="caution">
    <text evidence="2">The sequence shown here is derived from an EMBL/GenBank/DDBJ whole genome shotgun (WGS) entry which is preliminary data.</text>
</comment>
<dbReference type="EMBL" id="LMAI01000004">
    <property type="protein sequence ID" value="KUJ56619.1"/>
    <property type="molecule type" value="Genomic_DNA"/>
</dbReference>
<dbReference type="Pfam" id="PF04607">
    <property type="entry name" value="RelA_SpoT"/>
    <property type="match status" value="1"/>
</dbReference>
<accession>A0A101CIL2</accession>
<name>A0A101CIL2_9FLAO</name>
<dbReference type="Proteomes" id="UP000054388">
    <property type="component" value="Unassembled WGS sequence"/>
</dbReference>
<dbReference type="AlphaFoldDB" id="A0A101CIL2"/>
<evidence type="ECO:0000259" key="1">
    <source>
        <dbReference type="SMART" id="SM00954"/>
    </source>
</evidence>
<dbReference type="CDD" id="cd05399">
    <property type="entry name" value="NT_Rel-Spo_like"/>
    <property type="match status" value="1"/>
</dbReference>
<feature type="domain" description="RelA/SpoT" evidence="1">
    <location>
        <begin position="71"/>
        <end position="192"/>
    </location>
</feature>
<dbReference type="InterPro" id="IPR052366">
    <property type="entry name" value="GTP_Pyrophosphokinase"/>
</dbReference>